<dbReference type="InterPro" id="IPR003114">
    <property type="entry name" value="Phox_assoc"/>
</dbReference>
<name>A0A163K050_ABSGL</name>
<dbReference type="InterPro" id="IPR013937">
    <property type="entry name" value="Sorting_nexin_C"/>
</dbReference>
<feature type="compositionally biased region" description="Low complexity" evidence="2">
    <location>
        <begin position="522"/>
        <end position="542"/>
    </location>
</feature>
<feature type="region of interest" description="Disordered" evidence="2">
    <location>
        <begin position="631"/>
        <end position="702"/>
    </location>
</feature>
<evidence type="ECO:0000259" key="4">
    <source>
        <dbReference type="PROSITE" id="PS51207"/>
    </source>
</evidence>
<dbReference type="EMBL" id="LT554468">
    <property type="protein sequence ID" value="SAM05696.1"/>
    <property type="molecule type" value="Genomic_DNA"/>
</dbReference>
<dbReference type="PANTHER" id="PTHR22775">
    <property type="entry name" value="SORTING NEXIN"/>
    <property type="match status" value="1"/>
</dbReference>
<feature type="region of interest" description="Disordered" evidence="2">
    <location>
        <begin position="308"/>
        <end position="404"/>
    </location>
</feature>
<dbReference type="InterPro" id="IPR036871">
    <property type="entry name" value="PX_dom_sf"/>
</dbReference>
<dbReference type="OrthoDB" id="120967at2759"/>
<dbReference type="OMA" id="INGWIIH"/>
<keyword evidence="6" id="KW-1185">Reference proteome</keyword>
<keyword evidence="3" id="KW-1133">Transmembrane helix</keyword>
<dbReference type="GO" id="GO:0035091">
    <property type="term" value="F:phosphatidylinositol binding"/>
    <property type="evidence" value="ECO:0007669"/>
    <property type="project" value="InterPro"/>
</dbReference>
<feature type="transmembrane region" description="Helical" evidence="3">
    <location>
        <begin position="20"/>
        <end position="40"/>
    </location>
</feature>
<keyword evidence="3" id="KW-0472">Membrane</keyword>
<reference evidence="5" key="1">
    <citation type="submission" date="2016-04" db="EMBL/GenBank/DDBJ databases">
        <authorList>
            <person name="Evans L.H."/>
            <person name="Alamgir A."/>
            <person name="Owens N."/>
            <person name="Weber N.D."/>
            <person name="Virtaneva K."/>
            <person name="Barbian K."/>
            <person name="Babar A."/>
            <person name="Rosenke K."/>
        </authorList>
    </citation>
    <scope>NUCLEOTIDE SEQUENCE [LARGE SCALE GENOMIC DNA]</scope>
    <source>
        <strain evidence="5">CBS 101.48</strain>
    </source>
</reference>
<dbReference type="SMART" id="SM00313">
    <property type="entry name" value="PXA"/>
    <property type="match status" value="1"/>
</dbReference>
<protein>
    <recommendedName>
        <fullName evidence="4">PXA domain-containing protein</fullName>
    </recommendedName>
</protein>
<evidence type="ECO:0000256" key="2">
    <source>
        <dbReference type="SAM" id="MobiDB-lite"/>
    </source>
</evidence>
<feature type="domain" description="PXA" evidence="4">
    <location>
        <begin position="106"/>
        <end position="281"/>
    </location>
</feature>
<keyword evidence="3" id="KW-0812">Transmembrane</keyword>
<organism evidence="5">
    <name type="scientific">Absidia glauca</name>
    <name type="common">Pin mould</name>
    <dbReference type="NCBI Taxonomy" id="4829"/>
    <lineage>
        <taxon>Eukaryota</taxon>
        <taxon>Fungi</taxon>
        <taxon>Fungi incertae sedis</taxon>
        <taxon>Mucoromycota</taxon>
        <taxon>Mucoromycotina</taxon>
        <taxon>Mucoromycetes</taxon>
        <taxon>Mucorales</taxon>
        <taxon>Cunninghamellaceae</taxon>
        <taxon>Absidia</taxon>
    </lineage>
</organism>
<dbReference type="Proteomes" id="UP000078561">
    <property type="component" value="Unassembled WGS sequence"/>
</dbReference>
<dbReference type="AlphaFoldDB" id="A0A163K050"/>
<dbReference type="Pfam" id="PF02194">
    <property type="entry name" value="PXA"/>
    <property type="match status" value="1"/>
</dbReference>
<feature type="transmembrane region" description="Helical" evidence="3">
    <location>
        <begin position="47"/>
        <end position="65"/>
    </location>
</feature>
<feature type="region of interest" description="Disordered" evidence="2">
    <location>
        <begin position="515"/>
        <end position="546"/>
    </location>
</feature>
<evidence type="ECO:0000313" key="6">
    <source>
        <dbReference type="Proteomes" id="UP000078561"/>
    </source>
</evidence>
<feature type="compositionally biased region" description="Polar residues" evidence="2">
    <location>
        <begin position="384"/>
        <end position="398"/>
    </location>
</feature>
<evidence type="ECO:0000256" key="3">
    <source>
        <dbReference type="SAM" id="Phobius"/>
    </source>
</evidence>
<dbReference type="InParanoid" id="A0A163K050"/>
<dbReference type="PANTHER" id="PTHR22775:SF47">
    <property type="entry name" value="MEIOTICALLY UP-REGULATED GENE 122 PROTEIN"/>
    <property type="match status" value="1"/>
</dbReference>
<evidence type="ECO:0000313" key="5">
    <source>
        <dbReference type="EMBL" id="SAM05696.1"/>
    </source>
</evidence>
<accession>A0A163K050</accession>
<sequence length="863" mass="96054">MSDSDDDSPLQRYIGVKDGNIRGILWSPVVLGSTVVVYALSRTANGLLFSYAIAAASVFAVLYFSSSHPPQQVFAQQKYSLSSLWATDDDSKLELDEQSATLDLFYPPLTKSVDQLLRYFHRDFVYSWWNPLQSGYDEEFERAINVRLNAAVTNIEKTLLKQERNDIVMAIMYGLANTLIIHMRECRTFETSEIPMDAYVVENPQSPFAQLLSKKEQHQQLRGLSNTILKRILPVADMNSHVVNCMLKELLATHLFGNILATCSDPDFINGWIVQYLGESSDGSHDIANSDTTLNEADGLRSLVEKATEDAMAAEQQQQQQQQHYSSHYGSTEHDLEKVDKKHGDLSKPTNDQDDLPLSSYQQSTPTLPPMTPEPIRSHPPHDTSATTSVRPQSLNSAEDSKRRMTLSKADEVMLQSPMIYAYGTVSFSIMDISPPQDMDNVDKASLMYIIQIERPALQESSGSEGGGYVITRTYNDFDVFQALMRAKHAKRVARLNLRLPLDVTRSWLLRKKKPAMGNGATNTSTSGPNSSSSNSTNSNSTDNEVIPHGLERYLTTVVGDAELGRDPLILAFLRKERATEHGTTQTELPFAEEYKDELVAYSATPPLAVDTTPAATSMGSRAMSLFGRSSISSTPTMASPSLSSSSGSLHQDESGTDMAPKHRQGSISTNSDGSIGNDDDDDLPPSKSTHETPPPPQQQKPLSAMDTELLIETTFALIVEIFDLTTANNKAWMRRSLLNVLREIVRRSYTELVAKQYNHYIQAYLSPQALVGWSTLIQDKFWPGGVFVASHTRRSDDDKKQTAILAKQYLVQRAIPGGVRQLIGDQNSTLAMERIWARLQDEDLNRVLVLQVLERVIRPLFG</sequence>
<dbReference type="PROSITE" id="PS51207">
    <property type="entry name" value="PXA"/>
    <property type="match status" value="1"/>
</dbReference>
<evidence type="ECO:0000256" key="1">
    <source>
        <dbReference type="ARBA" id="ARBA00010883"/>
    </source>
</evidence>
<feature type="compositionally biased region" description="Basic and acidic residues" evidence="2">
    <location>
        <begin position="331"/>
        <end position="346"/>
    </location>
</feature>
<dbReference type="STRING" id="4829.A0A163K050"/>
<comment type="similarity">
    <text evidence="1">Belongs to the sorting nexin family.</text>
</comment>
<dbReference type="Pfam" id="PF08628">
    <property type="entry name" value="Nexin_C"/>
    <property type="match status" value="1"/>
</dbReference>
<gene>
    <name evidence="5" type="primary">ABSGL_11571.1 scaffold 12295</name>
</gene>
<dbReference type="Gene3D" id="3.30.1520.10">
    <property type="entry name" value="Phox-like domain"/>
    <property type="match status" value="1"/>
</dbReference>
<feature type="compositionally biased region" description="Low complexity" evidence="2">
    <location>
        <begin position="633"/>
        <end position="650"/>
    </location>
</feature>
<proteinExistence type="inferred from homology"/>